<evidence type="ECO:0000313" key="9">
    <source>
        <dbReference type="EMBL" id="CDH51751.1"/>
    </source>
</evidence>
<evidence type="ECO:0000256" key="5">
    <source>
        <dbReference type="ARBA" id="ARBA00022840"/>
    </source>
</evidence>
<evidence type="ECO:0000256" key="7">
    <source>
        <dbReference type="SAM" id="MobiDB-lite"/>
    </source>
</evidence>
<dbReference type="GO" id="GO:0005524">
    <property type="term" value="F:ATP binding"/>
    <property type="evidence" value="ECO:0007669"/>
    <property type="project" value="UniProtKB-KW"/>
</dbReference>
<dbReference type="Gene3D" id="1.10.510.10">
    <property type="entry name" value="Transferase(Phosphotransferase) domain 1"/>
    <property type="match status" value="1"/>
</dbReference>
<dbReference type="Proteomes" id="UP000027586">
    <property type="component" value="Unassembled WGS sequence"/>
</dbReference>
<organism evidence="9 10">
    <name type="scientific">Lichtheimia corymbifera JMRC:FSU:9682</name>
    <dbReference type="NCBI Taxonomy" id="1263082"/>
    <lineage>
        <taxon>Eukaryota</taxon>
        <taxon>Fungi</taxon>
        <taxon>Fungi incertae sedis</taxon>
        <taxon>Mucoromycota</taxon>
        <taxon>Mucoromycotina</taxon>
        <taxon>Mucoromycetes</taxon>
        <taxon>Mucorales</taxon>
        <taxon>Lichtheimiaceae</taxon>
        <taxon>Lichtheimia</taxon>
    </lineage>
</organism>
<keyword evidence="4" id="KW-0418">Kinase</keyword>
<feature type="compositionally biased region" description="Basic and acidic residues" evidence="7">
    <location>
        <begin position="111"/>
        <end position="129"/>
    </location>
</feature>
<dbReference type="VEuPathDB" id="FungiDB:LCOR_03314.1"/>
<proteinExistence type="predicted"/>
<feature type="active site" description="Proton acceptor" evidence="6">
    <location>
        <position position="273"/>
    </location>
</feature>
<evidence type="ECO:0000256" key="3">
    <source>
        <dbReference type="ARBA" id="ARBA00022741"/>
    </source>
</evidence>
<feature type="compositionally biased region" description="Polar residues" evidence="7">
    <location>
        <begin position="1"/>
        <end position="21"/>
    </location>
</feature>
<keyword evidence="3" id="KW-0547">Nucleotide-binding</keyword>
<gene>
    <name evidence="9" type="ORF">LCOR_03314.1</name>
</gene>
<dbReference type="OrthoDB" id="410920at2759"/>
<evidence type="ECO:0000256" key="1">
    <source>
        <dbReference type="ARBA" id="ARBA00022527"/>
    </source>
</evidence>
<dbReference type="PANTHER" id="PTHR24350">
    <property type="entry name" value="SERINE/THREONINE-PROTEIN KINASE IAL-RELATED"/>
    <property type="match status" value="1"/>
</dbReference>
<comment type="caution">
    <text evidence="9">The sequence shown here is derived from an EMBL/GenBank/DDBJ whole genome shotgun (WGS) entry which is preliminary data.</text>
</comment>
<feature type="region of interest" description="Disordered" evidence="7">
    <location>
        <begin position="1"/>
        <end position="32"/>
    </location>
</feature>
<reference evidence="9" key="1">
    <citation type="submission" date="2013-08" db="EMBL/GenBank/DDBJ databases">
        <title>Gene expansion shapes genome architecture in the human pathogen Lichtheimia corymbifera: an evolutionary genomics analysis in the ancient terrestrial Mucorales (Mucoromycotina).</title>
        <authorList>
            <person name="Schwartze V.U."/>
            <person name="Winter S."/>
            <person name="Shelest E."/>
            <person name="Marcet-Houben M."/>
            <person name="Horn F."/>
            <person name="Wehner S."/>
            <person name="Hoffmann K."/>
            <person name="Riege K."/>
            <person name="Sammeth M."/>
            <person name="Nowrousian M."/>
            <person name="Valiante V."/>
            <person name="Linde J."/>
            <person name="Jacobsen I.D."/>
            <person name="Marz M."/>
            <person name="Brakhage A.A."/>
            <person name="Gabaldon T."/>
            <person name="Bocker S."/>
            <person name="Voigt K."/>
        </authorList>
    </citation>
    <scope>NUCLEOTIDE SEQUENCE [LARGE SCALE GENOMIC DNA]</scope>
    <source>
        <strain evidence="9">FSU 9682</strain>
    </source>
</reference>
<feature type="compositionally biased region" description="Polar residues" evidence="7">
    <location>
        <begin position="147"/>
        <end position="164"/>
    </location>
</feature>
<dbReference type="SUPFAM" id="SSF56112">
    <property type="entry name" value="Protein kinase-like (PK-like)"/>
    <property type="match status" value="1"/>
</dbReference>
<feature type="region of interest" description="Disordered" evidence="7">
    <location>
        <begin position="416"/>
        <end position="454"/>
    </location>
</feature>
<dbReference type="Pfam" id="PF00069">
    <property type="entry name" value="Pkinase"/>
    <property type="match status" value="1"/>
</dbReference>
<keyword evidence="1" id="KW-0723">Serine/threonine-protein kinase</keyword>
<dbReference type="InterPro" id="IPR030616">
    <property type="entry name" value="Aur-like"/>
</dbReference>
<feature type="compositionally biased region" description="Low complexity" evidence="7">
    <location>
        <begin position="200"/>
        <end position="223"/>
    </location>
</feature>
<feature type="region of interest" description="Disordered" evidence="7">
    <location>
        <begin position="467"/>
        <end position="493"/>
    </location>
</feature>
<feature type="compositionally biased region" description="Polar residues" evidence="7">
    <location>
        <begin position="95"/>
        <end position="109"/>
    </location>
</feature>
<evidence type="ECO:0000256" key="6">
    <source>
        <dbReference type="PIRSR" id="PIRSR630616-1"/>
    </source>
</evidence>
<evidence type="ECO:0000256" key="4">
    <source>
        <dbReference type="ARBA" id="ARBA00022777"/>
    </source>
</evidence>
<dbReference type="EMBL" id="CBTN010000011">
    <property type="protein sequence ID" value="CDH51751.1"/>
    <property type="molecule type" value="Genomic_DNA"/>
</dbReference>
<keyword evidence="2" id="KW-0808">Transferase</keyword>
<feature type="region of interest" description="Disordered" evidence="7">
    <location>
        <begin position="47"/>
        <end position="236"/>
    </location>
</feature>
<dbReference type="AlphaFoldDB" id="A0A068RS09"/>
<dbReference type="InterPro" id="IPR011009">
    <property type="entry name" value="Kinase-like_dom_sf"/>
</dbReference>
<dbReference type="GO" id="GO:0004674">
    <property type="term" value="F:protein serine/threonine kinase activity"/>
    <property type="evidence" value="ECO:0007669"/>
    <property type="project" value="UniProtKB-KW"/>
</dbReference>
<evidence type="ECO:0000256" key="2">
    <source>
        <dbReference type="ARBA" id="ARBA00022679"/>
    </source>
</evidence>
<dbReference type="SMART" id="SM00220">
    <property type="entry name" value="S_TKc"/>
    <property type="match status" value="1"/>
</dbReference>
<evidence type="ECO:0000313" key="10">
    <source>
        <dbReference type="Proteomes" id="UP000027586"/>
    </source>
</evidence>
<keyword evidence="5" id="KW-0067">ATP-binding</keyword>
<dbReference type="InterPro" id="IPR000719">
    <property type="entry name" value="Prot_kinase_dom"/>
</dbReference>
<feature type="domain" description="Protein kinase" evidence="8">
    <location>
        <begin position="1"/>
        <end position="396"/>
    </location>
</feature>
<protein>
    <recommendedName>
        <fullName evidence="8">Protein kinase domain-containing protein</fullName>
    </recommendedName>
</protein>
<dbReference type="PROSITE" id="PS50011">
    <property type="entry name" value="PROTEIN_KINASE_DOM"/>
    <property type="match status" value="1"/>
</dbReference>
<feature type="compositionally biased region" description="Basic and acidic residues" evidence="7">
    <location>
        <begin position="189"/>
        <end position="198"/>
    </location>
</feature>
<keyword evidence="10" id="KW-1185">Reference proteome</keyword>
<sequence length="493" mass="55846">MLRFPSGSQQHNSTKRQQQTISHHRQRDNTDPIKHWWQRLRAKLTPHSSNFHGLSPDRPPLPFIEPDSPTSNDDTETKAVIGTNTRQPIAVTTRRAGSSQRISSLSPANKRSIELTSKHHDDDDRRRTAAELYTILEESETVKSESTHSTLPQPRLSRSSADYNNNEDREMKPISSTTTTTMDTNHSIEQNEKEHQEHASSSPPSSSVESSYEPSSLFLSSKQQKSDASRFPPELVGDEDQCRHKFAKMVKSAYRRQLERQKEYSGTSNIPRDIEILFDDKSNIEWIRFSIRGDTEQHRFCGNAQFIPPEMSIAHGPPSQQSLVDVWILGVSLYRMLVGKFPFNAANDRQMFKKMLHAGFSVPPELSSDVKDLLRRMLAPDTTRASLDLVLYHPWLKPCKIDVSTMAQAHDNNTMVISNTPPVSPAQESNPPTATIASKRQSHQTTESSKRNSLTRALRQAFMVLVEGPYPPPKRPYQDLTNNPISQQPAIQV</sequence>
<evidence type="ECO:0000259" key="8">
    <source>
        <dbReference type="PROSITE" id="PS50011"/>
    </source>
</evidence>
<dbReference type="STRING" id="1263082.A0A068RS09"/>
<name>A0A068RS09_9FUNG</name>
<accession>A0A068RS09</accession>
<feature type="compositionally biased region" description="Polar residues" evidence="7">
    <location>
        <begin position="479"/>
        <end position="493"/>
    </location>
</feature>